<keyword evidence="2" id="KW-1185">Reference proteome</keyword>
<dbReference type="AlphaFoldDB" id="A0A8H7SP03"/>
<evidence type="ECO:0008006" key="3">
    <source>
        <dbReference type="Google" id="ProtNLM"/>
    </source>
</evidence>
<evidence type="ECO:0000313" key="2">
    <source>
        <dbReference type="Proteomes" id="UP000613177"/>
    </source>
</evidence>
<sequence length="37" mass="3897">VDTCPPCSSGSVDLSPAAFSAISDLDIGRIKINWVYV</sequence>
<dbReference type="Proteomes" id="UP000613177">
    <property type="component" value="Unassembled WGS sequence"/>
</dbReference>
<protein>
    <recommendedName>
        <fullName evidence="3">RlpA-like protein double-psi beta-barrel domain-containing protein</fullName>
    </recommendedName>
</protein>
<dbReference type="SUPFAM" id="SSF50685">
    <property type="entry name" value="Barwin-like endoglucanases"/>
    <property type="match status" value="1"/>
</dbReference>
<dbReference type="EMBL" id="JAEPRE010000093">
    <property type="protein sequence ID" value="KAG2232999.1"/>
    <property type="molecule type" value="Genomic_DNA"/>
</dbReference>
<name>A0A8H7SP03_9FUNG</name>
<feature type="non-terminal residue" evidence="1">
    <location>
        <position position="1"/>
    </location>
</feature>
<dbReference type="InterPro" id="IPR036908">
    <property type="entry name" value="RlpA-like_sf"/>
</dbReference>
<reference evidence="1" key="1">
    <citation type="submission" date="2021-01" db="EMBL/GenBank/DDBJ databases">
        <title>Metabolic potential, ecology and presence of endohyphal bacteria is reflected in genomic diversity of Mucoromycotina.</title>
        <authorList>
            <person name="Muszewska A."/>
            <person name="Okrasinska A."/>
            <person name="Steczkiewicz K."/>
            <person name="Drgas O."/>
            <person name="Orlowska M."/>
            <person name="Perlinska-Lenart U."/>
            <person name="Aleksandrzak-Piekarczyk T."/>
            <person name="Szatraj K."/>
            <person name="Zielenkiewicz U."/>
            <person name="Pilsyk S."/>
            <person name="Malc E."/>
            <person name="Mieczkowski P."/>
            <person name="Kruszewska J.S."/>
            <person name="Biernat P."/>
            <person name="Pawlowska J."/>
        </authorList>
    </citation>
    <scope>NUCLEOTIDE SEQUENCE</scope>
    <source>
        <strain evidence="1">WA0000018081</strain>
    </source>
</reference>
<evidence type="ECO:0000313" key="1">
    <source>
        <dbReference type="EMBL" id="KAG2232999.1"/>
    </source>
</evidence>
<proteinExistence type="predicted"/>
<organism evidence="1 2">
    <name type="scientific">Thamnidium elegans</name>
    <dbReference type="NCBI Taxonomy" id="101142"/>
    <lineage>
        <taxon>Eukaryota</taxon>
        <taxon>Fungi</taxon>
        <taxon>Fungi incertae sedis</taxon>
        <taxon>Mucoromycota</taxon>
        <taxon>Mucoromycotina</taxon>
        <taxon>Mucoromycetes</taxon>
        <taxon>Mucorales</taxon>
        <taxon>Mucorineae</taxon>
        <taxon>Mucoraceae</taxon>
        <taxon>Thamnidium</taxon>
    </lineage>
</organism>
<accession>A0A8H7SP03</accession>
<gene>
    <name evidence="1" type="ORF">INT48_001062</name>
</gene>
<dbReference type="Gene3D" id="2.40.40.10">
    <property type="entry name" value="RlpA-like domain"/>
    <property type="match status" value="1"/>
</dbReference>
<comment type="caution">
    <text evidence="1">The sequence shown here is derived from an EMBL/GenBank/DDBJ whole genome shotgun (WGS) entry which is preliminary data.</text>
</comment>